<evidence type="ECO:0000256" key="2">
    <source>
        <dbReference type="ARBA" id="ARBA00022840"/>
    </source>
</evidence>
<keyword evidence="2 3" id="KW-0067">ATP-binding</keyword>
<dbReference type="Gene3D" id="3.40.850.10">
    <property type="entry name" value="Kinesin motor domain"/>
    <property type="match status" value="1"/>
</dbReference>
<comment type="caution">
    <text evidence="8">The sequence shown here is derived from an EMBL/GenBank/DDBJ whole genome shotgun (WGS) entry which is preliminary data.</text>
</comment>
<dbReference type="OrthoDB" id="3176171at2759"/>
<evidence type="ECO:0000256" key="5">
    <source>
        <dbReference type="SAM" id="Coils"/>
    </source>
</evidence>
<dbReference type="EMBL" id="LDAU01000113">
    <property type="protein sequence ID" value="KRX04696.1"/>
    <property type="molecule type" value="Genomic_DNA"/>
</dbReference>
<dbReference type="GO" id="GO:0005874">
    <property type="term" value="C:microtubule"/>
    <property type="evidence" value="ECO:0007669"/>
    <property type="project" value="UniProtKB-KW"/>
</dbReference>
<evidence type="ECO:0000313" key="9">
    <source>
        <dbReference type="Proteomes" id="UP000054937"/>
    </source>
</evidence>
<accession>A0A0V0QRQ1</accession>
<dbReference type="GO" id="GO:0016787">
    <property type="term" value="F:hydrolase activity"/>
    <property type="evidence" value="ECO:0007669"/>
    <property type="project" value="UniProtKB-KW"/>
</dbReference>
<feature type="coiled-coil region" evidence="5">
    <location>
        <begin position="477"/>
        <end position="628"/>
    </location>
</feature>
<dbReference type="GO" id="GO:0003777">
    <property type="term" value="F:microtubule motor activity"/>
    <property type="evidence" value="ECO:0007669"/>
    <property type="project" value="InterPro"/>
</dbReference>
<organism evidence="8 9">
    <name type="scientific">Pseudocohnilembus persalinus</name>
    <name type="common">Ciliate</name>
    <dbReference type="NCBI Taxonomy" id="266149"/>
    <lineage>
        <taxon>Eukaryota</taxon>
        <taxon>Sar</taxon>
        <taxon>Alveolata</taxon>
        <taxon>Ciliophora</taxon>
        <taxon>Intramacronucleata</taxon>
        <taxon>Oligohymenophorea</taxon>
        <taxon>Scuticociliatia</taxon>
        <taxon>Philasterida</taxon>
        <taxon>Pseudocohnilembidae</taxon>
        <taxon>Pseudocohnilembus</taxon>
    </lineage>
</organism>
<keyword evidence="5" id="KW-0175">Coiled coil</keyword>
<comment type="similarity">
    <text evidence="3 4">Belongs to the TRAFAC class myosin-kinesin ATPase superfamily. Kinesin family.</text>
</comment>
<keyword evidence="1 3" id="KW-0547">Nucleotide-binding</keyword>
<name>A0A0V0QRQ1_PSEPJ</name>
<dbReference type="SMART" id="SM00129">
    <property type="entry name" value="KISc"/>
    <property type="match status" value="1"/>
</dbReference>
<dbReference type="GO" id="GO:0008017">
    <property type="term" value="F:microtubule binding"/>
    <property type="evidence" value="ECO:0007669"/>
    <property type="project" value="InterPro"/>
</dbReference>
<evidence type="ECO:0000259" key="7">
    <source>
        <dbReference type="PROSITE" id="PS50067"/>
    </source>
</evidence>
<dbReference type="FunCoup" id="A0A0V0QRQ1">
    <property type="interactions" value="3"/>
</dbReference>
<dbReference type="CDD" id="cd00106">
    <property type="entry name" value="KISc"/>
    <property type="match status" value="1"/>
</dbReference>
<dbReference type="PRINTS" id="PR00380">
    <property type="entry name" value="KINESINHEAVY"/>
</dbReference>
<evidence type="ECO:0000256" key="3">
    <source>
        <dbReference type="PROSITE-ProRule" id="PRU00283"/>
    </source>
</evidence>
<feature type="binding site" evidence="3">
    <location>
        <begin position="142"/>
        <end position="149"/>
    </location>
    <ligand>
        <name>ATP</name>
        <dbReference type="ChEBI" id="CHEBI:30616"/>
    </ligand>
</feature>
<dbReference type="Pfam" id="PF00225">
    <property type="entry name" value="Kinesin"/>
    <property type="match status" value="1"/>
</dbReference>
<sequence length="632" mass="72669">MLMQQQQQGSQQGYYGQQQQQQQQDLYQQTNNTQYSQKSNNTNFNVNNQSYVEDFTGGESVKVMLRIRPMSNNELQRGDEPAMKVINENTVQIFSKGINKHFQFNRVLDDRTSQVDCFQNLKIGEMLDAALDGYSSTIFAYGQTGSGKTYTMSGIEEKLGREVYISDETEGIIPRATRYLWQAMAQRQEQFYVKASFTEIYNEQLYDLLNLQTGVLHCRWNVKNGFFVEDLMIVECTNVDDLVAVLHEGMKNRKQGSHDMNERSSRSHSILTIYLISEVNNGDQVMKRYGKISLVDLAGSERLKESNSKGVMVKETGNINKSLFTLGKVINSLSDKKANQPYIPYRDSKLTMLLMDSLGGNAKALMIACVSPSQVYFDETLSTMNYAARTMNIKNKPVVQMDQKDQIIFNLQREIELLRMENKYLREQLQRVSNGLPIEIPDFLPNKKGQLPPLKSSQSTNRPLDEYSGDVPINKLVSEYQIEMNRLNMENSELRSAREVAEKNYHVIMNDNNALQIKLENLERVFIGNPQSKGDTNKDKLSKDYMSSTLILENSELKKRILELEKKNSDLTNMVKQNIGQGKNGSDPADLGEIMNLNQQNRQLQQRVEFLQNRERDLMDNMMKLQKQLRNN</sequence>
<evidence type="ECO:0000256" key="1">
    <source>
        <dbReference type="ARBA" id="ARBA00022741"/>
    </source>
</evidence>
<dbReference type="Proteomes" id="UP000054937">
    <property type="component" value="Unassembled WGS sequence"/>
</dbReference>
<dbReference type="GO" id="GO:0005524">
    <property type="term" value="F:ATP binding"/>
    <property type="evidence" value="ECO:0007669"/>
    <property type="project" value="UniProtKB-UniRule"/>
</dbReference>
<dbReference type="InterPro" id="IPR027417">
    <property type="entry name" value="P-loop_NTPase"/>
</dbReference>
<keyword evidence="8" id="KW-0378">Hydrolase</keyword>
<feature type="domain" description="Kinesin motor" evidence="7">
    <location>
        <begin position="60"/>
        <end position="393"/>
    </location>
</feature>
<dbReference type="GO" id="GO:0051231">
    <property type="term" value="P:spindle elongation"/>
    <property type="evidence" value="ECO:0007669"/>
    <property type="project" value="TreeGrafter"/>
</dbReference>
<dbReference type="InParanoid" id="A0A0V0QRQ1"/>
<dbReference type="GO" id="GO:0007018">
    <property type="term" value="P:microtubule-based movement"/>
    <property type="evidence" value="ECO:0007669"/>
    <property type="project" value="InterPro"/>
</dbReference>
<evidence type="ECO:0000313" key="8">
    <source>
        <dbReference type="EMBL" id="KRX04696.1"/>
    </source>
</evidence>
<dbReference type="InterPro" id="IPR027640">
    <property type="entry name" value="Kinesin-like_fam"/>
</dbReference>
<dbReference type="InterPro" id="IPR036961">
    <property type="entry name" value="Kinesin_motor_dom_sf"/>
</dbReference>
<protein>
    <recommendedName>
        <fullName evidence="4">Kinesin-like protein</fullName>
    </recommendedName>
</protein>
<dbReference type="GO" id="GO:0007052">
    <property type="term" value="P:mitotic spindle organization"/>
    <property type="evidence" value="ECO:0007669"/>
    <property type="project" value="TreeGrafter"/>
</dbReference>
<keyword evidence="3 4" id="KW-0505">Motor protein</keyword>
<dbReference type="AlphaFoldDB" id="A0A0V0QRQ1"/>
<dbReference type="OMA" id="VPCPRDI"/>
<proteinExistence type="inferred from homology"/>
<dbReference type="PROSITE" id="PS00411">
    <property type="entry name" value="KINESIN_MOTOR_1"/>
    <property type="match status" value="1"/>
</dbReference>
<keyword evidence="4" id="KW-0493">Microtubule</keyword>
<reference evidence="8 9" key="1">
    <citation type="journal article" date="2015" name="Sci. Rep.">
        <title>Genome of the facultative scuticociliatosis pathogen Pseudocohnilembus persalinus provides insight into its virulence through horizontal gene transfer.</title>
        <authorList>
            <person name="Xiong J."/>
            <person name="Wang G."/>
            <person name="Cheng J."/>
            <person name="Tian M."/>
            <person name="Pan X."/>
            <person name="Warren A."/>
            <person name="Jiang C."/>
            <person name="Yuan D."/>
            <person name="Miao W."/>
        </authorList>
    </citation>
    <scope>NUCLEOTIDE SEQUENCE [LARGE SCALE GENOMIC DNA]</scope>
    <source>
        <strain evidence="8">36N120E</strain>
    </source>
</reference>
<dbReference type="PROSITE" id="PS50067">
    <property type="entry name" value="KINESIN_MOTOR_2"/>
    <property type="match status" value="1"/>
</dbReference>
<dbReference type="PANTHER" id="PTHR47969">
    <property type="entry name" value="CHROMOSOME-ASSOCIATED KINESIN KIF4A-RELATED"/>
    <property type="match status" value="1"/>
</dbReference>
<dbReference type="GO" id="GO:0005875">
    <property type="term" value="C:microtubule associated complex"/>
    <property type="evidence" value="ECO:0007669"/>
    <property type="project" value="TreeGrafter"/>
</dbReference>
<dbReference type="SUPFAM" id="SSF52540">
    <property type="entry name" value="P-loop containing nucleoside triphosphate hydrolases"/>
    <property type="match status" value="1"/>
</dbReference>
<feature type="region of interest" description="Disordered" evidence="6">
    <location>
        <begin position="1"/>
        <end position="27"/>
    </location>
</feature>
<dbReference type="InterPro" id="IPR019821">
    <property type="entry name" value="Kinesin_motor_CS"/>
</dbReference>
<feature type="region of interest" description="Disordered" evidence="6">
    <location>
        <begin position="447"/>
        <end position="467"/>
    </location>
</feature>
<gene>
    <name evidence="8" type="ORF">PPERSA_09488</name>
</gene>
<dbReference type="PANTHER" id="PTHR47969:SF33">
    <property type="entry name" value="KINESIN-LIKE PROTEIN"/>
    <property type="match status" value="1"/>
</dbReference>
<dbReference type="FunFam" id="3.40.850.10:FF:000080">
    <property type="entry name" value="Kinesin-like protein"/>
    <property type="match status" value="1"/>
</dbReference>
<evidence type="ECO:0000256" key="6">
    <source>
        <dbReference type="SAM" id="MobiDB-lite"/>
    </source>
</evidence>
<keyword evidence="9" id="KW-1185">Reference proteome</keyword>
<evidence type="ECO:0000256" key="4">
    <source>
        <dbReference type="RuleBase" id="RU000394"/>
    </source>
</evidence>
<dbReference type="InterPro" id="IPR001752">
    <property type="entry name" value="Kinesin_motor_dom"/>
</dbReference>